<dbReference type="PANTHER" id="PTHR12993">
    <property type="entry name" value="N-ACETYLGLUCOSAMINYL-PHOSPHATIDYLINOSITOL DE-N-ACETYLASE-RELATED"/>
    <property type="match status" value="1"/>
</dbReference>
<dbReference type="SUPFAM" id="SSF102588">
    <property type="entry name" value="LmbE-like"/>
    <property type="match status" value="1"/>
</dbReference>
<dbReference type="PANTHER" id="PTHR12993:SF11">
    <property type="entry name" value="N-ACETYLGLUCOSAMINYL-PHOSPHATIDYLINOSITOL DE-N-ACETYLASE"/>
    <property type="match status" value="1"/>
</dbReference>
<dbReference type="Pfam" id="PF02585">
    <property type="entry name" value="PIG-L"/>
    <property type="match status" value="1"/>
</dbReference>
<reference evidence="1 2" key="1">
    <citation type="submission" date="2020-01" db="EMBL/GenBank/DDBJ databases">
        <title>Novel species isolated from a subtropical stream in China.</title>
        <authorList>
            <person name="Lu H."/>
        </authorList>
    </citation>
    <scope>NUCLEOTIDE SEQUENCE [LARGE SCALE GENOMIC DNA]</scope>
    <source>
        <strain evidence="1 2">FT82W</strain>
    </source>
</reference>
<evidence type="ECO:0000313" key="1">
    <source>
        <dbReference type="EMBL" id="MYM88201.1"/>
    </source>
</evidence>
<dbReference type="RefSeq" id="WP_161097267.1">
    <property type="nucleotide sequence ID" value="NZ_WWCW01000040.1"/>
</dbReference>
<accession>A0A845G2Z2</accession>
<dbReference type="InterPro" id="IPR003737">
    <property type="entry name" value="GlcNAc_PI_deacetylase-related"/>
</dbReference>
<sequence length="256" mass="28929">MPTKRAAGTALFLFAHQDDEYGVFQAIEDSLRRGRRVACAYLTEGAAGSGPRRNAESLAVLAGMGVDAREVAFAGDRLAIVDGTLPHHMAAAGDWLRDWLASFDDVELVCVTAWEGGHHDHDALHFLATHAAEKLGLLARLRQYSLYNAWGRRAPWFNVLAPLAANGAVERTAIGWGARLRHLGRLLRYPSQWKTWVGLFPFVLWHYVRHGCQQLQPVALERLAQRPHDGPLYYEQRRFYTFEAMRQDMTNWLARP</sequence>
<proteinExistence type="predicted"/>
<protein>
    <submittedName>
        <fullName evidence="1">PIG-L family deacetylase</fullName>
    </submittedName>
</protein>
<dbReference type="AlphaFoldDB" id="A0A845G2Z2"/>
<dbReference type="InterPro" id="IPR024078">
    <property type="entry name" value="LmbE-like_dom_sf"/>
</dbReference>
<organism evidence="1 2">
    <name type="scientific">Duganella vulcania</name>
    <dbReference type="NCBI Taxonomy" id="2692166"/>
    <lineage>
        <taxon>Bacteria</taxon>
        <taxon>Pseudomonadati</taxon>
        <taxon>Pseudomonadota</taxon>
        <taxon>Betaproteobacteria</taxon>
        <taxon>Burkholderiales</taxon>
        <taxon>Oxalobacteraceae</taxon>
        <taxon>Telluria group</taxon>
        <taxon>Duganella</taxon>
    </lineage>
</organism>
<comment type="caution">
    <text evidence="1">The sequence shown here is derived from an EMBL/GenBank/DDBJ whole genome shotgun (WGS) entry which is preliminary data.</text>
</comment>
<evidence type="ECO:0000313" key="2">
    <source>
        <dbReference type="Proteomes" id="UP000470302"/>
    </source>
</evidence>
<name>A0A845G2Z2_9BURK</name>
<dbReference type="Gene3D" id="3.40.50.10320">
    <property type="entry name" value="LmbE-like"/>
    <property type="match status" value="1"/>
</dbReference>
<dbReference type="Proteomes" id="UP000470302">
    <property type="component" value="Unassembled WGS sequence"/>
</dbReference>
<dbReference type="GO" id="GO:0016811">
    <property type="term" value="F:hydrolase activity, acting on carbon-nitrogen (but not peptide) bonds, in linear amides"/>
    <property type="evidence" value="ECO:0007669"/>
    <property type="project" value="TreeGrafter"/>
</dbReference>
<dbReference type="EMBL" id="WWCW01000040">
    <property type="protein sequence ID" value="MYM88201.1"/>
    <property type="molecule type" value="Genomic_DNA"/>
</dbReference>
<gene>
    <name evidence="1" type="ORF">GTP91_13550</name>
</gene>